<evidence type="ECO:0000259" key="10">
    <source>
        <dbReference type="Pfam" id="PF21082"/>
    </source>
</evidence>
<dbReference type="EMBL" id="FPHE01000130">
    <property type="protein sequence ID" value="SFV64209.1"/>
    <property type="molecule type" value="Genomic_DNA"/>
</dbReference>
<feature type="transmembrane region" description="Helical" evidence="8">
    <location>
        <begin position="80"/>
        <end position="102"/>
    </location>
</feature>
<feature type="transmembrane region" description="Helical" evidence="8">
    <location>
        <begin position="37"/>
        <end position="59"/>
    </location>
</feature>
<dbReference type="SUPFAM" id="SSF82861">
    <property type="entry name" value="Mechanosensitive channel protein MscS (YggB), transmembrane region"/>
    <property type="match status" value="1"/>
</dbReference>
<keyword evidence="6 8" id="KW-0472">Membrane</keyword>
<reference evidence="11" key="1">
    <citation type="submission" date="2016-10" db="EMBL/GenBank/DDBJ databases">
        <authorList>
            <person name="de Groot N.N."/>
        </authorList>
    </citation>
    <scope>NUCLEOTIDE SEQUENCE</scope>
</reference>
<evidence type="ECO:0000256" key="6">
    <source>
        <dbReference type="ARBA" id="ARBA00023136"/>
    </source>
</evidence>
<feature type="region of interest" description="Disordered" evidence="7">
    <location>
        <begin position="489"/>
        <end position="516"/>
    </location>
</feature>
<evidence type="ECO:0000256" key="1">
    <source>
        <dbReference type="ARBA" id="ARBA00004651"/>
    </source>
</evidence>
<feature type="domain" description="Mechanosensitive ion channel MscS" evidence="9">
    <location>
        <begin position="207"/>
        <end position="274"/>
    </location>
</feature>
<evidence type="ECO:0000256" key="2">
    <source>
        <dbReference type="ARBA" id="ARBA00008017"/>
    </source>
</evidence>
<keyword evidence="3" id="KW-1003">Cell membrane</keyword>
<accession>A0A1W1CEJ4</accession>
<evidence type="ECO:0000256" key="4">
    <source>
        <dbReference type="ARBA" id="ARBA00022692"/>
    </source>
</evidence>
<dbReference type="InterPro" id="IPR049278">
    <property type="entry name" value="MS_channel_C"/>
</dbReference>
<dbReference type="InterPro" id="IPR045275">
    <property type="entry name" value="MscS_archaea/bacteria_type"/>
</dbReference>
<dbReference type="PANTHER" id="PTHR30221">
    <property type="entry name" value="SMALL-CONDUCTANCE MECHANOSENSITIVE CHANNEL"/>
    <property type="match status" value="1"/>
</dbReference>
<keyword evidence="5 8" id="KW-1133">Transmembrane helix</keyword>
<gene>
    <name evidence="11" type="ORF">MNB_SV-12-1439</name>
</gene>
<dbReference type="InterPro" id="IPR011066">
    <property type="entry name" value="MscS_channel_C_sf"/>
</dbReference>
<name>A0A1W1CEJ4_9ZZZZ</name>
<keyword evidence="4 8" id="KW-0812">Transmembrane</keyword>
<evidence type="ECO:0000313" key="11">
    <source>
        <dbReference type="EMBL" id="SFV64209.1"/>
    </source>
</evidence>
<dbReference type="GO" id="GO:0005886">
    <property type="term" value="C:plasma membrane"/>
    <property type="evidence" value="ECO:0007669"/>
    <property type="project" value="UniProtKB-SubCell"/>
</dbReference>
<comment type="subcellular location">
    <subcellularLocation>
        <location evidence="1">Cell membrane</location>
        <topology evidence="1">Multi-pass membrane protein</topology>
    </subcellularLocation>
</comment>
<dbReference type="InterPro" id="IPR023408">
    <property type="entry name" value="MscS_beta-dom_sf"/>
</dbReference>
<dbReference type="Gene3D" id="2.30.30.60">
    <property type="match status" value="1"/>
</dbReference>
<dbReference type="Pfam" id="PF21082">
    <property type="entry name" value="MS_channel_3rd"/>
    <property type="match status" value="1"/>
</dbReference>
<dbReference type="InterPro" id="IPR006685">
    <property type="entry name" value="MscS_channel_2nd"/>
</dbReference>
<organism evidence="11">
    <name type="scientific">hydrothermal vent metagenome</name>
    <dbReference type="NCBI Taxonomy" id="652676"/>
    <lineage>
        <taxon>unclassified sequences</taxon>
        <taxon>metagenomes</taxon>
        <taxon>ecological metagenomes</taxon>
    </lineage>
</organism>
<sequence length="516" mass="59155">MEKIEEFLLLSYEKILLYLNGIWSNTLKSIEEFDFTILAKVGLIILFGYLLALLLSRYIPKGIKALGKKFAISINQELIIALRSFIFKLILFIFILVAINLFELPKNIVFIASALVKSILILSLVGFSLKMIKLILTNMANKPRVKRDEDSVQIIQKSTLPLFENTALIIFSIGGIYQVFAIWNVDMTALLAGAGIGAMAIGMAAQNTLSDIIAGILILSGAPYRVGDVVYVRENLKGKVTQIGLRNTRLVTRNNIEIIVPNTIMGTSQIVNESSSKERDGMRIQVDISTASEEDVIKIKSLLIEATKKCKLISQNKYIKTFMTGFEQDILHFKVQCWIDDPEDKGYAKGELIESIYLTLDGAGIDVTMSRHANKISIEGMPPQELYVREFPETKQIHFVKEFPDTKQEHWIKEFPDTKQEHWVKEFPDTKQEHWVKEFPDTKQEHWVKEFPDTKQEHWVKEFPDTKQEHWVKEFPDTKQDMKIKEIPNLFGNGMPKQKNRGKNIMRNIKKDTNEK</sequence>
<feature type="domain" description="Mechanosensitive ion channel MscS C-terminal" evidence="10">
    <location>
        <begin position="285"/>
        <end position="365"/>
    </location>
</feature>
<dbReference type="SUPFAM" id="SSF82689">
    <property type="entry name" value="Mechanosensitive channel protein MscS (YggB), C-terminal domain"/>
    <property type="match status" value="1"/>
</dbReference>
<evidence type="ECO:0000259" key="9">
    <source>
        <dbReference type="Pfam" id="PF00924"/>
    </source>
</evidence>
<dbReference type="SUPFAM" id="SSF50182">
    <property type="entry name" value="Sm-like ribonucleoproteins"/>
    <property type="match status" value="1"/>
</dbReference>
<proteinExistence type="inferred from homology"/>
<evidence type="ECO:0000256" key="8">
    <source>
        <dbReference type="SAM" id="Phobius"/>
    </source>
</evidence>
<dbReference type="GO" id="GO:0008381">
    <property type="term" value="F:mechanosensitive monoatomic ion channel activity"/>
    <property type="evidence" value="ECO:0007669"/>
    <property type="project" value="InterPro"/>
</dbReference>
<dbReference type="AlphaFoldDB" id="A0A1W1CEJ4"/>
<dbReference type="Pfam" id="PF00924">
    <property type="entry name" value="MS_channel_2nd"/>
    <property type="match status" value="1"/>
</dbReference>
<protein>
    <submittedName>
        <fullName evidence="11">Potassium efflux system KefA protein / Small-conductance mechanosensitive channel</fullName>
    </submittedName>
</protein>
<feature type="transmembrane region" description="Helical" evidence="8">
    <location>
        <begin position="108"/>
        <end position="129"/>
    </location>
</feature>
<comment type="similarity">
    <text evidence="2">Belongs to the MscS (TC 1.A.23) family.</text>
</comment>
<dbReference type="Gene3D" id="3.30.70.100">
    <property type="match status" value="1"/>
</dbReference>
<dbReference type="Gene3D" id="1.10.287.1260">
    <property type="match status" value="1"/>
</dbReference>
<dbReference type="InterPro" id="IPR010920">
    <property type="entry name" value="LSM_dom_sf"/>
</dbReference>
<evidence type="ECO:0000256" key="7">
    <source>
        <dbReference type="SAM" id="MobiDB-lite"/>
    </source>
</evidence>
<dbReference type="PANTHER" id="PTHR30221:SF1">
    <property type="entry name" value="SMALL-CONDUCTANCE MECHANOSENSITIVE CHANNEL"/>
    <property type="match status" value="1"/>
</dbReference>
<evidence type="ECO:0000256" key="5">
    <source>
        <dbReference type="ARBA" id="ARBA00022989"/>
    </source>
</evidence>
<evidence type="ECO:0000256" key="3">
    <source>
        <dbReference type="ARBA" id="ARBA00022475"/>
    </source>
</evidence>
<feature type="transmembrane region" description="Helical" evidence="8">
    <location>
        <begin position="189"/>
        <end position="209"/>
    </location>
</feature>
<dbReference type="InterPro" id="IPR011014">
    <property type="entry name" value="MscS_channel_TM-2"/>
</dbReference>